<accession>A0ABV7PT12</accession>
<comment type="similarity">
    <text evidence="4">Belongs to the FlgA family.</text>
</comment>
<name>A0ABV7PT12_9BURK</name>
<dbReference type="RefSeq" id="WP_379737690.1">
    <property type="nucleotide sequence ID" value="NZ_JBHRVV010000001.1"/>
</dbReference>
<evidence type="ECO:0000256" key="2">
    <source>
        <dbReference type="ARBA" id="ARBA00022729"/>
    </source>
</evidence>
<dbReference type="EMBL" id="JBHRVV010000001">
    <property type="protein sequence ID" value="MFC3461335.1"/>
    <property type="molecule type" value="Genomic_DNA"/>
</dbReference>
<comment type="caution">
    <text evidence="6">The sequence shown here is derived from an EMBL/GenBank/DDBJ whole genome shotgun (WGS) entry which is preliminary data.</text>
</comment>
<proteinExistence type="inferred from homology"/>
<keyword evidence="6" id="KW-0969">Cilium</keyword>
<evidence type="ECO:0000259" key="5">
    <source>
        <dbReference type="SMART" id="SM00858"/>
    </source>
</evidence>
<dbReference type="InterPro" id="IPR039246">
    <property type="entry name" value="Flagellar_FlgA"/>
</dbReference>
<comment type="subcellular location">
    <subcellularLocation>
        <location evidence="1 4">Periplasm</location>
    </subcellularLocation>
</comment>
<dbReference type="NCBIfam" id="TIGR03170">
    <property type="entry name" value="flgA_cterm"/>
    <property type="match status" value="1"/>
</dbReference>
<organism evidence="6 7">
    <name type="scientific">Massilia haematophila</name>
    <dbReference type="NCBI Taxonomy" id="457923"/>
    <lineage>
        <taxon>Bacteria</taxon>
        <taxon>Pseudomonadati</taxon>
        <taxon>Pseudomonadota</taxon>
        <taxon>Betaproteobacteria</taxon>
        <taxon>Burkholderiales</taxon>
        <taxon>Oxalobacteraceae</taxon>
        <taxon>Telluria group</taxon>
        <taxon>Massilia</taxon>
    </lineage>
</organism>
<dbReference type="Gene3D" id="3.90.1210.10">
    <property type="entry name" value="Antifreeze-like/N-acetylneuraminic acid synthase C-terminal domain"/>
    <property type="match status" value="1"/>
</dbReference>
<protein>
    <recommendedName>
        <fullName evidence="4">Flagella basal body P-ring formation protein FlgA</fullName>
    </recommendedName>
</protein>
<gene>
    <name evidence="6" type="primary">flgA</name>
    <name evidence="6" type="ORF">ACFOPH_24295</name>
</gene>
<evidence type="ECO:0000313" key="6">
    <source>
        <dbReference type="EMBL" id="MFC3461335.1"/>
    </source>
</evidence>
<keyword evidence="6" id="KW-0966">Cell projection</keyword>
<keyword evidence="7" id="KW-1185">Reference proteome</keyword>
<dbReference type="InterPro" id="IPR017585">
    <property type="entry name" value="SAF_FlgA"/>
</dbReference>
<keyword evidence="4" id="KW-1005">Bacterial flagellum biogenesis</keyword>
<dbReference type="CDD" id="cd11614">
    <property type="entry name" value="SAF_CpaB_FlgA_like"/>
    <property type="match status" value="1"/>
</dbReference>
<dbReference type="Pfam" id="PF13144">
    <property type="entry name" value="ChapFlgA"/>
    <property type="match status" value="1"/>
</dbReference>
<feature type="chain" id="PRO_5045010163" description="Flagella basal body P-ring formation protein FlgA" evidence="4">
    <location>
        <begin position="32"/>
        <end position="245"/>
    </location>
</feature>
<comment type="function">
    <text evidence="4">Involved in the assembly process of the P-ring formation. It may associate with FlgF on the rod constituting a structure essential for the P-ring assembly or may act as a modulator protein for the P-ring assembly.</text>
</comment>
<dbReference type="SMART" id="SM00858">
    <property type="entry name" value="SAF"/>
    <property type="match status" value="1"/>
</dbReference>
<evidence type="ECO:0000256" key="3">
    <source>
        <dbReference type="ARBA" id="ARBA00022764"/>
    </source>
</evidence>
<dbReference type="InterPro" id="IPR013974">
    <property type="entry name" value="SAF"/>
</dbReference>
<keyword evidence="3 4" id="KW-0574">Periplasm</keyword>
<keyword evidence="2 4" id="KW-0732">Signal</keyword>
<evidence type="ECO:0000313" key="7">
    <source>
        <dbReference type="Proteomes" id="UP001595665"/>
    </source>
</evidence>
<dbReference type="Proteomes" id="UP001595665">
    <property type="component" value="Unassembled WGS sequence"/>
</dbReference>
<feature type="domain" description="SAF" evidence="5">
    <location>
        <begin position="115"/>
        <end position="176"/>
    </location>
</feature>
<evidence type="ECO:0000256" key="4">
    <source>
        <dbReference type="RuleBase" id="RU362063"/>
    </source>
</evidence>
<keyword evidence="6" id="KW-0282">Flagellum</keyword>
<sequence>MILRTARRAVLPRLLLPLLLSPLLAPVPGFAAPTIAGQVEETARAELEKQAEAIGLVDARFALTVVPPRAAPPCSGPVEVDVLDTRQPTRMRFAVRCPGAGASRQEYIVRARISASVVVTATPVAANEVLTDSNVTVGQRDITSITDPVVSPIDAVGQTSRRSLRAGDVLRNSSLSAPILIKRGDAVVMIARQDGIEVSTAGEALDTGAKGALVRVRNASSGQVVRMRVSAPGMVEPADRPPISR</sequence>
<evidence type="ECO:0000256" key="1">
    <source>
        <dbReference type="ARBA" id="ARBA00004418"/>
    </source>
</evidence>
<reference evidence="7" key="1">
    <citation type="journal article" date="2019" name="Int. J. Syst. Evol. Microbiol.">
        <title>The Global Catalogue of Microorganisms (GCM) 10K type strain sequencing project: providing services to taxonomists for standard genome sequencing and annotation.</title>
        <authorList>
            <consortium name="The Broad Institute Genomics Platform"/>
            <consortium name="The Broad Institute Genome Sequencing Center for Infectious Disease"/>
            <person name="Wu L."/>
            <person name="Ma J."/>
        </authorList>
    </citation>
    <scope>NUCLEOTIDE SEQUENCE [LARGE SCALE GENOMIC DNA]</scope>
    <source>
        <strain evidence="7">CCM 7480</strain>
    </source>
</reference>
<dbReference type="PANTHER" id="PTHR36307:SF1">
    <property type="entry name" value="FLAGELLA BASAL BODY P-RING FORMATION PROTEIN FLGA"/>
    <property type="match status" value="1"/>
</dbReference>
<feature type="signal peptide" evidence="4">
    <location>
        <begin position="1"/>
        <end position="31"/>
    </location>
</feature>
<dbReference type="Gene3D" id="2.30.30.760">
    <property type="match status" value="1"/>
</dbReference>
<dbReference type="PANTHER" id="PTHR36307">
    <property type="entry name" value="FLAGELLA BASAL BODY P-RING FORMATION PROTEIN FLGA"/>
    <property type="match status" value="1"/>
</dbReference>